<evidence type="ECO:0000313" key="2">
    <source>
        <dbReference type="EMBL" id="MRG87864.1"/>
    </source>
</evidence>
<accession>A0A6G1XA60</accession>
<proteinExistence type="predicted"/>
<feature type="transmembrane region" description="Helical" evidence="1">
    <location>
        <begin position="175"/>
        <end position="196"/>
    </location>
</feature>
<keyword evidence="3" id="KW-1185">Reference proteome</keyword>
<feature type="transmembrane region" description="Helical" evidence="1">
    <location>
        <begin position="73"/>
        <end position="92"/>
    </location>
</feature>
<feature type="transmembrane region" description="Helical" evidence="1">
    <location>
        <begin position="145"/>
        <end position="169"/>
    </location>
</feature>
<keyword evidence="1" id="KW-1133">Transmembrane helix</keyword>
<dbReference type="InterPro" id="IPR006938">
    <property type="entry name" value="DUF624"/>
</dbReference>
<dbReference type="AlphaFoldDB" id="A0A6G1XA60"/>
<evidence type="ECO:0000256" key="1">
    <source>
        <dbReference type="SAM" id="Phobius"/>
    </source>
</evidence>
<dbReference type="Proteomes" id="UP000480185">
    <property type="component" value="Unassembled WGS sequence"/>
</dbReference>
<dbReference type="OrthoDB" id="2182676at2"/>
<feature type="transmembrane region" description="Helical" evidence="1">
    <location>
        <begin position="20"/>
        <end position="53"/>
    </location>
</feature>
<gene>
    <name evidence="2" type="ORF">GH754_16490</name>
</gene>
<keyword evidence="1" id="KW-0812">Transmembrane</keyword>
<feature type="transmembrane region" description="Helical" evidence="1">
    <location>
        <begin position="104"/>
        <end position="133"/>
    </location>
</feature>
<keyword evidence="1" id="KW-0472">Membrane</keyword>
<comment type="caution">
    <text evidence="2">The sequence shown here is derived from an EMBL/GenBank/DDBJ whole genome shotgun (WGS) entry which is preliminary data.</text>
</comment>
<reference evidence="2 3" key="1">
    <citation type="submission" date="2019-11" db="EMBL/GenBank/DDBJ databases">
        <authorList>
            <person name="Li J."/>
        </authorList>
    </citation>
    <scope>NUCLEOTIDE SEQUENCE [LARGE SCALE GENOMIC DNA]</scope>
    <source>
        <strain evidence="2 3">J4</strain>
    </source>
</reference>
<evidence type="ECO:0000313" key="3">
    <source>
        <dbReference type="Proteomes" id="UP000480185"/>
    </source>
</evidence>
<dbReference type="RefSeq" id="WP_153729757.1">
    <property type="nucleotide sequence ID" value="NZ_WJNH01000013.1"/>
</dbReference>
<name>A0A6G1XA60_9BACI</name>
<sequence length="208" mass="23949">MSRLMSGLYEASEWISRLAYLNILWVLFTLGGLVVFGIFPATASVFTITRYWVMGKEDIPLFKTFWNSYKENFGKVQIIGYVLVAIGAILYYDYQFFSEKEGPMFFVIELLTGSIIFIFSLVVLFIFPVFTHYKLKTIEYFKNTLLISLSQLLLSIVMFIVTGLLVYALSSFSGLLLFFGLSLPAYWITWVAQIIFKRLEELKTAKNG</sequence>
<protein>
    <submittedName>
        <fullName evidence="2">DUF624 domain-containing protein</fullName>
    </submittedName>
</protein>
<organism evidence="2 3">
    <name type="scientific">Salinibacillus xinjiangensis</name>
    <dbReference type="NCBI Taxonomy" id="1229268"/>
    <lineage>
        <taxon>Bacteria</taxon>
        <taxon>Bacillati</taxon>
        <taxon>Bacillota</taxon>
        <taxon>Bacilli</taxon>
        <taxon>Bacillales</taxon>
        <taxon>Bacillaceae</taxon>
        <taxon>Salinibacillus</taxon>
    </lineage>
</organism>
<dbReference type="EMBL" id="WJNH01000013">
    <property type="protein sequence ID" value="MRG87864.1"/>
    <property type="molecule type" value="Genomic_DNA"/>
</dbReference>
<dbReference type="Pfam" id="PF04854">
    <property type="entry name" value="DUF624"/>
    <property type="match status" value="1"/>
</dbReference>